<dbReference type="GO" id="GO:0005886">
    <property type="term" value="C:plasma membrane"/>
    <property type="evidence" value="ECO:0007669"/>
    <property type="project" value="TreeGrafter"/>
</dbReference>
<dbReference type="Gene3D" id="3.40.50.2300">
    <property type="match status" value="1"/>
</dbReference>
<dbReference type="PRINTS" id="PR00344">
    <property type="entry name" value="BCTRLSENSOR"/>
</dbReference>
<dbReference type="InterPro" id="IPR003594">
    <property type="entry name" value="HATPase_dom"/>
</dbReference>
<keyword evidence="10 13" id="KW-0472">Membrane</keyword>
<dbReference type="Gene3D" id="1.20.1730.10">
    <property type="entry name" value="Sodium/glucose cotransporter"/>
    <property type="match status" value="1"/>
</dbReference>
<dbReference type="SUPFAM" id="SSF55874">
    <property type="entry name" value="ATPase domain of HSP90 chaperone/DNA topoisomerase II/histidine kinase"/>
    <property type="match status" value="1"/>
</dbReference>
<dbReference type="Gene3D" id="1.10.287.130">
    <property type="match status" value="1"/>
</dbReference>
<protein>
    <recommendedName>
        <fullName evidence="4">histidine kinase</fullName>
        <ecNumber evidence="4">2.7.13.3</ecNumber>
    </recommendedName>
</protein>
<dbReference type="PANTHER" id="PTHR43047:SF9">
    <property type="entry name" value="HISTIDINE KINASE"/>
    <property type="match status" value="1"/>
</dbReference>
<gene>
    <name evidence="16" type="ORF">GNP35_00965</name>
</gene>
<dbReference type="GO" id="GO:0000155">
    <property type="term" value="F:phosphorelay sensor kinase activity"/>
    <property type="evidence" value="ECO:0007669"/>
    <property type="project" value="InterPro"/>
</dbReference>
<feature type="domain" description="Histidine kinase" evidence="14">
    <location>
        <begin position="795"/>
        <end position="1015"/>
    </location>
</feature>
<evidence type="ECO:0000256" key="10">
    <source>
        <dbReference type="ARBA" id="ARBA00023136"/>
    </source>
</evidence>
<dbReference type="OrthoDB" id="9764438at2"/>
<dbReference type="CDD" id="cd00082">
    <property type="entry name" value="HisKA"/>
    <property type="match status" value="1"/>
</dbReference>
<name>A0A6N8F9H8_9GAMM</name>
<evidence type="ECO:0000256" key="1">
    <source>
        <dbReference type="ARBA" id="ARBA00000085"/>
    </source>
</evidence>
<dbReference type="SMART" id="SM00448">
    <property type="entry name" value="REC"/>
    <property type="match status" value="1"/>
</dbReference>
<dbReference type="SMART" id="SM00388">
    <property type="entry name" value="HisKA"/>
    <property type="match status" value="1"/>
</dbReference>
<comment type="subcellular location">
    <subcellularLocation>
        <location evidence="2">Membrane</location>
        <topology evidence="2">Multi-pass membrane protein</topology>
    </subcellularLocation>
</comment>
<dbReference type="InterPro" id="IPR011006">
    <property type="entry name" value="CheY-like_superfamily"/>
</dbReference>
<dbReference type="CDD" id="cd00156">
    <property type="entry name" value="REC"/>
    <property type="match status" value="1"/>
</dbReference>
<evidence type="ECO:0000256" key="11">
    <source>
        <dbReference type="PROSITE-ProRule" id="PRU00169"/>
    </source>
</evidence>
<dbReference type="PROSITE" id="PS50283">
    <property type="entry name" value="NA_SOLUT_SYMP_3"/>
    <property type="match status" value="1"/>
</dbReference>
<dbReference type="CDD" id="cd10322">
    <property type="entry name" value="SLC5sbd"/>
    <property type="match status" value="1"/>
</dbReference>
<evidence type="ECO:0000256" key="8">
    <source>
        <dbReference type="ARBA" id="ARBA00022777"/>
    </source>
</evidence>
<dbReference type="InterPro" id="IPR003661">
    <property type="entry name" value="HisK_dim/P_dom"/>
</dbReference>
<keyword evidence="12" id="KW-0175">Coiled coil</keyword>
<dbReference type="SUPFAM" id="SSF47384">
    <property type="entry name" value="Homodimeric domain of signal transducing histidine kinase"/>
    <property type="match status" value="1"/>
</dbReference>
<feature type="transmembrane region" description="Helical" evidence="13">
    <location>
        <begin position="321"/>
        <end position="354"/>
    </location>
</feature>
<evidence type="ECO:0000259" key="14">
    <source>
        <dbReference type="PROSITE" id="PS50109"/>
    </source>
</evidence>
<dbReference type="SUPFAM" id="SSF52172">
    <property type="entry name" value="CheY-like"/>
    <property type="match status" value="1"/>
</dbReference>
<organism evidence="16 17">
    <name type="scientific">Psychrosphaera haliotis</name>
    <dbReference type="NCBI Taxonomy" id="555083"/>
    <lineage>
        <taxon>Bacteria</taxon>
        <taxon>Pseudomonadati</taxon>
        <taxon>Pseudomonadota</taxon>
        <taxon>Gammaproteobacteria</taxon>
        <taxon>Alteromonadales</taxon>
        <taxon>Pseudoalteromonadaceae</taxon>
        <taxon>Psychrosphaera</taxon>
    </lineage>
</organism>
<dbReference type="PROSITE" id="PS50109">
    <property type="entry name" value="HIS_KIN"/>
    <property type="match status" value="1"/>
</dbReference>
<evidence type="ECO:0000256" key="5">
    <source>
        <dbReference type="ARBA" id="ARBA00022553"/>
    </source>
</evidence>
<reference evidence="16 17" key="1">
    <citation type="submission" date="2019-11" db="EMBL/GenBank/DDBJ databases">
        <title>P. haliotis isolates from Z. marina roots.</title>
        <authorList>
            <person name="Cohen M."/>
            <person name="Jospin G."/>
            <person name="Eisen J.A."/>
            <person name="Coil D.A."/>
        </authorList>
    </citation>
    <scope>NUCLEOTIDE SEQUENCE [LARGE SCALE GENOMIC DNA]</scope>
    <source>
        <strain evidence="16 17">UCD-MCMsp1aY</strain>
    </source>
</reference>
<dbReference type="Pfam" id="PF00512">
    <property type="entry name" value="HisKA"/>
    <property type="match status" value="1"/>
</dbReference>
<dbReference type="SMART" id="SM00387">
    <property type="entry name" value="HATPase_c"/>
    <property type="match status" value="1"/>
</dbReference>
<evidence type="ECO:0000256" key="9">
    <source>
        <dbReference type="ARBA" id="ARBA00022989"/>
    </source>
</evidence>
<dbReference type="InterPro" id="IPR004358">
    <property type="entry name" value="Sig_transdc_His_kin-like_C"/>
</dbReference>
<feature type="domain" description="Response regulatory" evidence="15">
    <location>
        <begin position="1039"/>
        <end position="1157"/>
    </location>
</feature>
<feature type="transmembrane region" description="Helical" evidence="13">
    <location>
        <begin position="42"/>
        <end position="58"/>
    </location>
</feature>
<feature type="modified residue" description="4-aspartylphosphate" evidence="11">
    <location>
        <position position="1091"/>
    </location>
</feature>
<dbReference type="Pfam" id="PF02518">
    <property type="entry name" value="HATPase_c"/>
    <property type="match status" value="1"/>
</dbReference>
<evidence type="ECO:0000256" key="13">
    <source>
        <dbReference type="SAM" id="Phobius"/>
    </source>
</evidence>
<feature type="transmembrane region" description="Helical" evidence="13">
    <location>
        <begin position="187"/>
        <end position="217"/>
    </location>
</feature>
<dbReference type="Proteomes" id="UP000439994">
    <property type="component" value="Unassembled WGS sequence"/>
</dbReference>
<dbReference type="RefSeq" id="WP_155693677.1">
    <property type="nucleotide sequence ID" value="NZ_WOCD01000001.1"/>
</dbReference>
<feature type="transmembrane region" description="Helical" evidence="13">
    <location>
        <begin position="438"/>
        <end position="460"/>
    </location>
</feature>
<comment type="similarity">
    <text evidence="3">Belongs to the sodium:solute symporter (SSF) (TC 2.A.21) family.</text>
</comment>
<keyword evidence="6" id="KW-0808">Transferase</keyword>
<evidence type="ECO:0000259" key="15">
    <source>
        <dbReference type="PROSITE" id="PS50110"/>
    </source>
</evidence>
<feature type="transmembrane region" description="Helical" evidence="13">
    <location>
        <begin position="277"/>
        <end position="301"/>
    </location>
</feature>
<keyword evidence="5 11" id="KW-0597">Phosphoprotein</keyword>
<evidence type="ECO:0000256" key="4">
    <source>
        <dbReference type="ARBA" id="ARBA00012438"/>
    </source>
</evidence>
<feature type="transmembrane region" description="Helical" evidence="13">
    <location>
        <begin position="118"/>
        <end position="136"/>
    </location>
</feature>
<keyword evidence="7 13" id="KW-0812">Transmembrane</keyword>
<dbReference type="Pfam" id="PF00072">
    <property type="entry name" value="Response_reg"/>
    <property type="match status" value="1"/>
</dbReference>
<feature type="transmembrane region" description="Helical" evidence="13">
    <location>
        <begin position="407"/>
        <end position="431"/>
    </location>
</feature>
<dbReference type="InterPro" id="IPR038377">
    <property type="entry name" value="Na/Glc_symporter_sf"/>
</dbReference>
<dbReference type="InterPro" id="IPR036097">
    <property type="entry name" value="HisK_dim/P_sf"/>
</dbReference>
<dbReference type="InterPro" id="IPR036890">
    <property type="entry name" value="HATPase_C_sf"/>
</dbReference>
<dbReference type="InterPro" id="IPR005467">
    <property type="entry name" value="His_kinase_dom"/>
</dbReference>
<evidence type="ECO:0000256" key="3">
    <source>
        <dbReference type="ARBA" id="ARBA00006434"/>
    </source>
</evidence>
<feature type="transmembrane region" description="Helical" evidence="13">
    <location>
        <begin position="237"/>
        <end position="257"/>
    </location>
</feature>
<evidence type="ECO:0000313" key="16">
    <source>
        <dbReference type="EMBL" id="MUH71181.1"/>
    </source>
</evidence>
<feature type="transmembrane region" description="Helical" evidence="13">
    <location>
        <begin position="375"/>
        <end position="401"/>
    </location>
</feature>
<dbReference type="InterPro" id="IPR035965">
    <property type="entry name" value="PAS-like_dom_sf"/>
</dbReference>
<dbReference type="Pfam" id="PF00474">
    <property type="entry name" value="SSF"/>
    <property type="match status" value="1"/>
</dbReference>
<evidence type="ECO:0000256" key="2">
    <source>
        <dbReference type="ARBA" id="ARBA00004141"/>
    </source>
</evidence>
<dbReference type="PANTHER" id="PTHR43047">
    <property type="entry name" value="TWO-COMPONENT HISTIDINE PROTEIN KINASE"/>
    <property type="match status" value="1"/>
</dbReference>
<evidence type="ECO:0000256" key="6">
    <source>
        <dbReference type="ARBA" id="ARBA00022679"/>
    </source>
</evidence>
<dbReference type="PROSITE" id="PS50110">
    <property type="entry name" value="RESPONSE_REGULATORY"/>
    <property type="match status" value="1"/>
</dbReference>
<comment type="caution">
    <text evidence="16">The sequence shown here is derived from an EMBL/GenBank/DDBJ whole genome shotgun (WGS) entry which is preliminary data.</text>
</comment>
<dbReference type="InterPro" id="IPR001789">
    <property type="entry name" value="Sig_transdc_resp-reg_receiver"/>
</dbReference>
<dbReference type="Gene3D" id="3.30.565.10">
    <property type="entry name" value="Histidine kinase-like ATPase, C-terminal domain"/>
    <property type="match status" value="1"/>
</dbReference>
<feature type="transmembrane region" description="Helical" evidence="13">
    <location>
        <begin position="70"/>
        <end position="90"/>
    </location>
</feature>
<keyword evidence="17" id="KW-1185">Reference proteome</keyword>
<dbReference type="SUPFAM" id="SSF55785">
    <property type="entry name" value="PYP-like sensor domain (PAS domain)"/>
    <property type="match status" value="1"/>
</dbReference>
<dbReference type="EMBL" id="WOCD01000001">
    <property type="protein sequence ID" value="MUH71181.1"/>
    <property type="molecule type" value="Genomic_DNA"/>
</dbReference>
<keyword evidence="8" id="KW-0418">Kinase</keyword>
<evidence type="ECO:0000256" key="7">
    <source>
        <dbReference type="ARBA" id="ARBA00022692"/>
    </source>
</evidence>
<accession>A0A6N8F9H8</accession>
<dbReference type="GO" id="GO:0009927">
    <property type="term" value="F:histidine phosphotransfer kinase activity"/>
    <property type="evidence" value="ECO:0007669"/>
    <property type="project" value="TreeGrafter"/>
</dbReference>
<feature type="transmembrane region" description="Helical" evidence="13">
    <location>
        <begin position="12"/>
        <end position="30"/>
    </location>
</feature>
<dbReference type="Pfam" id="PF12860">
    <property type="entry name" value="PAS_7"/>
    <property type="match status" value="1"/>
</dbReference>
<sequence>MLVWLSLDTWLILSLSIGYLVLLFFIAFWAQKKHKSWKNKSWIYSLSLGVSCSSWAFYGTISQAASTGQWIAPIYIGTITCFILGWPILLKLLRVSKKLNLTSVADFIACRFDKAPQIAAVVSIIALLGTLPYIALQLRAVSHSFDLVTGSFQSGSTTTLMVTVVLIIFSILFGARHAEANKQNTGLLVAIAFSSIVKLAAILCVGLFVTFGLFDGFESILSQAPNVIEPSTSDNSYLVVSQLMIGFLTIFVTPQLYHMIVIENDSEKQLNSARWGYPLYLILINIFVLPIAIAGLVTFPGGGISADTFMLTIPLFHQQAWISIFVYIGGLAAATSMVIVAAIVLSTLITTEIVSPIILKLRFLTSRYSNPTQQLSGVLLFVRRLSIAAILVLSLLFDYIFNQSSELASIGLLSFVLLAQTAPAVLSALYWKNASSKGAMWGLIVGSTLWTYCLLLPTLWPNANWVNNGLFNIEWLNPTALFGITSFDFISHGLFLSLLGNSAVLYLHSIYTKRSLGENLQANQFVRGYSKDKNKHHHEYQITFADLIDLLNRFIDEDAVNRLKQLIPNNTNLQGKAPAYLVDFTQMTLASVLGSASTKLVMSAVSEADDTRGETLEQVANIVDEANQIFEFNRELLQAGVENIEQGISVVDADMKLVAWNSRYKDLLAFPDGYLKSGMHIGELIEFNVQRNMILGEDTKALIEKRLEYMRQGNDHYYQRTLPSGIVLEIRGQAMPGGGFVSTFSDITRHIESEKALQKANETLEQRVTERTQELEIAIAEAEAANSSKTRFLAAASHDLMQPFNALSLFNSMLQHKTQHTDLEELATNIDGALQSAEGLLNDLVEISKLDSGVQRVDLQTFKLNDILIPLNNEFSALSKQAGIEFKFVKSSITVTTDKQLLRRILQNFLANAIRYAPAIKEQFPNRQVKIVFGVKRVANSARIMIVDNGPGIPKGKLLTIFKEFERLDINQERPGLGLGLAICERISAILDLPIEVKSKLQQGANFSITLPIAEPNTLHETNEVKLPELAKQSFNGLTAAIIDNDPLIVTALSQQLTLWGFDVIASGDKDNFVNKISEHKDSAVSVIIADYHLDNGETGTDTINELKSRIGWQGLAIICSADPSDTLRQTCIDNEFGYIRKPVKAHALKRLLKSQLLER</sequence>
<dbReference type="GO" id="GO:0022857">
    <property type="term" value="F:transmembrane transporter activity"/>
    <property type="evidence" value="ECO:0007669"/>
    <property type="project" value="InterPro"/>
</dbReference>
<proteinExistence type="inferred from homology"/>
<dbReference type="Gene3D" id="3.30.450.20">
    <property type="entry name" value="PAS domain"/>
    <property type="match status" value="1"/>
</dbReference>
<feature type="transmembrane region" description="Helical" evidence="13">
    <location>
        <begin position="156"/>
        <end position="175"/>
    </location>
</feature>
<dbReference type="InterPro" id="IPR001734">
    <property type="entry name" value="Na/solute_symporter"/>
</dbReference>
<dbReference type="EC" id="2.7.13.3" evidence="4"/>
<keyword evidence="9 13" id="KW-1133">Transmembrane helix</keyword>
<dbReference type="CDD" id="cd00075">
    <property type="entry name" value="HATPase"/>
    <property type="match status" value="1"/>
</dbReference>
<evidence type="ECO:0000256" key="12">
    <source>
        <dbReference type="SAM" id="Coils"/>
    </source>
</evidence>
<comment type="catalytic activity">
    <reaction evidence="1">
        <text>ATP + protein L-histidine = ADP + protein N-phospho-L-histidine.</text>
        <dbReference type="EC" id="2.7.13.3"/>
    </reaction>
</comment>
<dbReference type="AlphaFoldDB" id="A0A6N8F9H8"/>
<evidence type="ECO:0000313" key="17">
    <source>
        <dbReference type="Proteomes" id="UP000439994"/>
    </source>
</evidence>
<feature type="coiled-coil region" evidence="12">
    <location>
        <begin position="754"/>
        <end position="785"/>
    </location>
</feature>